<dbReference type="OMA" id="HLFWAPR"/>
<dbReference type="InterPro" id="IPR035979">
    <property type="entry name" value="RBD_domain_sf"/>
</dbReference>
<dbReference type="OrthoDB" id="10250414at2759"/>
<dbReference type="PIRSF" id="PIRSF036424">
    <property type="entry name" value="eIF3b"/>
    <property type="match status" value="1"/>
</dbReference>
<dbReference type="Proteomes" id="UP000070444">
    <property type="component" value="Unassembled WGS sequence"/>
</dbReference>
<sequence length="730" mass="84029">MAPAIDFKNITSEADLDFSFLDEKYNLELDTNFDNIAIVDNIPVIDESREERLCNVLRKIFRASGTIKENGIYMPKEEVNGTLISKGFAFLEFESSEQVTAAIRNVNNYAMDKKHTLLVNKISDIEKYTTLEENYVEPHFEEFQPKEHLLSHLKDPYGRDQYATLVKNICTIEWNNKSNPAEKIKSVEDWTESYFLWSPKGTYLTTVHSQGIALWGGPSWKKIVKFPHPGVSLIDYSPNENYVVTWSNQPIIAGASATPSHPSPFGADEEGHHFCIWDVNTGLLLRTFPNLPANDDGPVRISWPAFKWSPSEKYFARLHPKQQISIYEAPSMNLLGKKSHKVGGVVDFSWAPATHSIKGKAFDEMMVYWTPEIGNQPARVSLLRVPDKEVLRNKTLFSVSDCHFHWHPLGELLAVRVSRHAKNKKSQFSSLEIFRVREKGIPVEVVELKDVAIQFSWEPTYHYRFAIISSNDPNPVPSASGAAPQPVKTTIHFYKRERTVNGNLGASKDVFRHLATFDKKTVNTVLWSPKGRNLVFATLRTQSIFDIEFWDVDLPDKYPAEKKNSETSIHLVNVVEQYGFTQLEWDPSGRYVISSASVWQHSMEHGYALWDMNGNQLTKKVIEDFRQILWRPRPRSLLKEKQKREIESNLDTYSVDFDKEDYYSRNEAAAALLKKRNQLYAEWKKFRSKIEAERQKNATKSKSNTYDSTLNEEIEEWVEEVVDETEEILV</sequence>
<organism evidence="9 10">
    <name type="scientific">Conidiobolus coronatus (strain ATCC 28846 / CBS 209.66 / NRRL 28638)</name>
    <name type="common">Delacroixia coronata</name>
    <dbReference type="NCBI Taxonomy" id="796925"/>
    <lineage>
        <taxon>Eukaryota</taxon>
        <taxon>Fungi</taxon>
        <taxon>Fungi incertae sedis</taxon>
        <taxon>Zoopagomycota</taxon>
        <taxon>Entomophthoromycotina</taxon>
        <taxon>Entomophthoromycetes</taxon>
        <taxon>Entomophthorales</taxon>
        <taxon>Ancylistaceae</taxon>
        <taxon>Conidiobolus</taxon>
    </lineage>
</organism>
<dbReference type="GO" id="GO:0031369">
    <property type="term" value="F:translation initiation factor binding"/>
    <property type="evidence" value="ECO:0007669"/>
    <property type="project" value="InterPro"/>
</dbReference>
<dbReference type="FunFam" id="3.30.70.330:FF:000235">
    <property type="entry name" value="Eukaryotic translation initiation factor 3 subunit B"/>
    <property type="match status" value="1"/>
</dbReference>
<evidence type="ECO:0000256" key="5">
    <source>
        <dbReference type="ARBA" id="ARBA00022917"/>
    </source>
</evidence>
<evidence type="ECO:0000256" key="1">
    <source>
        <dbReference type="ARBA" id="ARBA00004496"/>
    </source>
</evidence>
<dbReference type="SUPFAM" id="SSF82171">
    <property type="entry name" value="DPP6 N-terminal domain-like"/>
    <property type="match status" value="1"/>
</dbReference>
<evidence type="ECO:0000256" key="3">
    <source>
        <dbReference type="ARBA" id="ARBA00022540"/>
    </source>
</evidence>
<feature type="domain" description="RRM" evidence="8">
    <location>
        <begin position="35"/>
        <end position="124"/>
    </location>
</feature>
<dbReference type="Gene3D" id="3.30.70.330">
    <property type="match status" value="1"/>
</dbReference>
<reference evidence="9 10" key="1">
    <citation type="journal article" date="2015" name="Genome Biol. Evol.">
        <title>Phylogenomic analyses indicate that early fungi evolved digesting cell walls of algal ancestors of land plants.</title>
        <authorList>
            <person name="Chang Y."/>
            <person name="Wang S."/>
            <person name="Sekimoto S."/>
            <person name="Aerts A.L."/>
            <person name="Choi C."/>
            <person name="Clum A."/>
            <person name="LaButti K.M."/>
            <person name="Lindquist E.A."/>
            <person name="Yee Ngan C."/>
            <person name="Ohm R.A."/>
            <person name="Salamov A.A."/>
            <person name="Grigoriev I.V."/>
            <person name="Spatafora J.W."/>
            <person name="Berbee M.L."/>
        </authorList>
    </citation>
    <scope>NUCLEOTIDE SEQUENCE [LARGE SCALE GENOMIC DNA]</scope>
    <source>
        <strain evidence="9 10">NRRL 28638</strain>
    </source>
</reference>
<dbReference type="GO" id="GO:0003723">
    <property type="term" value="F:RNA binding"/>
    <property type="evidence" value="ECO:0007669"/>
    <property type="project" value="UniProtKB-UniRule"/>
</dbReference>
<dbReference type="PROSITE" id="PS50102">
    <property type="entry name" value="RRM"/>
    <property type="match status" value="1"/>
</dbReference>
<dbReference type="Pfam" id="PF08662">
    <property type="entry name" value="eIF2A"/>
    <property type="match status" value="1"/>
</dbReference>
<dbReference type="InterPro" id="IPR011400">
    <property type="entry name" value="EIF3B"/>
</dbReference>
<protein>
    <recommendedName>
        <fullName evidence="6">Eukaryotic translation initiation factor 3 subunit B</fullName>
        <shortName evidence="6">eIF3b</shortName>
    </recommendedName>
    <alternativeName>
        <fullName evidence="6">Eukaryotic translation initiation factor 3 90 kDa subunit homolog</fullName>
        <shortName evidence="6">eIF3 p90</shortName>
    </alternativeName>
    <alternativeName>
        <fullName evidence="6">Translation initiation factor eIF3, p90 subunit homolog</fullName>
    </alternativeName>
</protein>
<evidence type="ECO:0000256" key="2">
    <source>
        <dbReference type="ARBA" id="ARBA00022490"/>
    </source>
</evidence>
<evidence type="ECO:0000313" key="9">
    <source>
        <dbReference type="EMBL" id="KXN65335.1"/>
    </source>
</evidence>
<dbReference type="GO" id="GO:0005852">
    <property type="term" value="C:eukaryotic translation initiation factor 3 complex"/>
    <property type="evidence" value="ECO:0007669"/>
    <property type="project" value="UniProtKB-UniRule"/>
</dbReference>
<dbReference type="PANTHER" id="PTHR14068">
    <property type="entry name" value="EUKARYOTIC TRANSLATION INITIATION FACTOR 3 EIF3 -RELATED"/>
    <property type="match status" value="1"/>
</dbReference>
<evidence type="ECO:0000256" key="4">
    <source>
        <dbReference type="ARBA" id="ARBA00022884"/>
    </source>
</evidence>
<dbReference type="PANTHER" id="PTHR14068:SF0">
    <property type="entry name" value="EUKARYOTIC TRANSLATION INITIATION FACTOR 3 SUBUNIT B"/>
    <property type="match status" value="1"/>
</dbReference>
<dbReference type="SUPFAM" id="SSF54928">
    <property type="entry name" value="RNA-binding domain, RBD"/>
    <property type="match status" value="1"/>
</dbReference>
<dbReference type="STRING" id="796925.A0A137NRH2"/>
<keyword evidence="4 6" id="KW-0694">RNA-binding</keyword>
<comment type="subunit">
    <text evidence="6 7">Component of the eukaryotic translation initiation factor 3 (eIF-3) complex.</text>
</comment>
<dbReference type="Gene3D" id="2.130.10.10">
    <property type="entry name" value="YVTN repeat-like/Quinoprotein amine dehydrogenase"/>
    <property type="match status" value="1"/>
</dbReference>
<keyword evidence="2 6" id="KW-0963">Cytoplasm</keyword>
<dbReference type="InterPro" id="IPR012677">
    <property type="entry name" value="Nucleotide-bd_a/b_plait_sf"/>
</dbReference>
<dbReference type="Pfam" id="PF00076">
    <property type="entry name" value="RRM_1"/>
    <property type="match status" value="1"/>
</dbReference>
<dbReference type="GO" id="GO:0001732">
    <property type="term" value="P:formation of cytoplasmic translation initiation complex"/>
    <property type="evidence" value="ECO:0007669"/>
    <property type="project" value="UniProtKB-UniRule"/>
</dbReference>
<dbReference type="AlphaFoldDB" id="A0A137NRH2"/>
<name>A0A137NRH2_CONC2</name>
<dbReference type="InterPro" id="IPR034363">
    <property type="entry name" value="eIF3B_RRM"/>
</dbReference>
<dbReference type="GO" id="GO:0016282">
    <property type="term" value="C:eukaryotic 43S preinitiation complex"/>
    <property type="evidence" value="ECO:0007669"/>
    <property type="project" value="UniProtKB-UniRule"/>
</dbReference>
<keyword evidence="10" id="KW-1185">Reference proteome</keyword>
<dbReference type="InterPro" id="IPR000504">
    <property type="entry name" value="RRM_dom"/>
</dbReference>
<comment type="function">
    <text evidence="6">RNA-binding component of the eukaryotic translation initiation factor 3 (eIF-3) complex, which is involved in protein synthesis of a specialized repertoire of mRNAs and, together with other initiation factors, stimulates binding of mRNA and methionyl-tRNAi to the 40S ribosome. The eIF-3 complex specifically targets and initiates translation of a subset of mRNAs involved in cell proliferation.</text>
</comment>
<keyword evidence="5 6" id="KW-0648">Protein biosynthesis</keyword>
<comment type="similarity">
    <text evidence="6 7">Belongs to the eIF-3 subunit B family.</text>
</comment>
<dbReference type="HAMAP" id="MF_03001">
    <property type="entry name" value="eIF3b"/>
    <property type="match status" value="1"/>
</dbReference>
<dbReference type="GO" id="GO:0003743">
    <property type="term" value="F:translation initiation factor activity"/>
    <property type="evidence" value="ECO:0007669"/>
    <property type="project" value="UniProtKB-UniRule"/>
</dbReference>
<keyword evidence="3 6" id="KW-0396">Initiation factor</keyword>
<accession>A0A137NRH2</accession>
<dbReference type="EMBL" id="KQ964908">
    <property type="protein sequence ID" value="KXN65335.1"/>
    <property type="molecule type" value="Genomic_DNA"/>
</dbReference>
<dbReference type="InterPro" id="IPR015943">
    <property type="entry name" value="WD40/YVTN_repeat-like_dom_sf"/>
</dbReference>
<evidence type="ECO:0000313" key="10">
    <source>
        <dbReference type="Proteomes" id="UP000070444"/>
    </source>
</evidence>
<comment type="subcellular location">
    <subcellularLocation>
        <location evidence="1 6 7">Cytoplasm</location>
    </subcellularLocation>
</comment>
<evidence type="ECO:0000256" key="6">
    <source>
        <dbReference type="HAMAP-Rule" id="MF_03001"/>
    </source>
</evidence>
<gene>
    <name evidence="6" type="primary">PRT1</name>
    <name evidence="9" type="ORF">CONCODRAFT_13113</name>
</gene>
<evidence type="ECO:0000259" key="8">
    <source>
        <dbReference type="PROSITE" id="PS50102"/>
    </source>
</evidence>
<dbReference type="GO" id="GO:0033290">
    <property type="term" value="C:eukaryotic 48S preinitiation complex"/>
    <property type="evidence" value="ECO:0007669"/>
    <property type="project" value="UniProtKB-UniRule"/>
</dbReference>
<comment type="function">
    <text evidence="7">Component of the eukaryotic translation initiation factor 3 (eIF-3) complex, which is involved in protein synthesis and, together with other initiation factors, stimulates binding of mRNA and methionyl-tRNAi to the 40S ribosome.</text>
</comment>
<dbReference type="InterPro" id="IPR013979">
    <property type="entry name" value="TIF_beta_prop-like"/>
</dbReference>
<evidence type="ECO:0000256" key="7">
    <source>
        <dbReference type="PIRNR" id="PIRNR036424"/>
    </source>
</evidence>
<dbReference type="CDD" id="cd12278">
    <property type="entry name" value="RRM_eIF3B"/>
    <property type="match status" value="1"/>
</dbReference>
<proteinExistence type="inferred from homology"/>